<feature type="domain" description="DUF8094" evidence="2">
    <location>
        <begin position="52"/>
        <end position="341"/>
    </location>
</feature>
<proteinExistence type="predicted"/>
<dbReference type="Proteomes" id="UP000564629">
    <property type="component" value="Unassembled WGS sequence"/>
</dbReference>
<feature type="signal peptide" evidence="1">
    <location>
        <begin position="1"/>
        <end position="35"/>
    </location>
</feature>
<dbReference type="EMBL" id="BJVQ01000046">
    <property type="protein sequence ID" value="GEL47733.1"/>
    <property type="molecule type" value="Genomic_DNA"/>
</dbReference>
<evidence type="ECO:0000313" key="3">
    <source>
        <dbReference type="EMBL" id="GEL47733.1"/>
    </source>
</evidence>
<dbReference type="Proteomes" id="UP000321723">
    <property type="component" value="Unassembled WGS sequence"/>
</dbReference>
<dbReference type="Pfam" id="PF26366">
    <property type="entry name" value="DUF8094"/>
    <property type="match status" value="1"/>
</dbReference>
<comment type="caution">
    <text evidence="3">The sequence shown here is derived from an EMBL/GenBank/DDBJ whole genome shotgun (WGS) entry which is preliminary data.</text>
</comment>
<organism evidence="3 5">
    <name type="scientific">Cellulomonas hominis</name>
    <dbReference type="NCBI Taxonomy" id="156981"/>
    <lineage>
        <taxon>Bacteria</taxon>
        <taxon>Bacillati</taxon>
        <taxon>Actinomycetota</taxon>
        <taxon>Actinomycetes</taxon>
        <taxon>Micrococcales</taxon>
        <taxon>Cellulomonadaceae</taxon>
        <taxon>Cellulomonas</taxon>
    </lineage>
</organism>
<dbReference type="AlphaFoldDB" id="A0A511FEU0"/>
<evidence type="ECO:0000313" key="4">
    <source>
        <dbReference type="EMBL" id="MBB5471713.1"/>
    </source>
</evidence>
<gene>
    <name evidence="3" type="ORF">CHO01_28490</name>
    <name evidence="4" type="ORF">HNR08_000449</name>
</gene>
<keyword evidence="1" id="KW-0732">Signal</keyword>
<dbReference type="InterPro" id="IPR058407">
    <property type="entry name" value="DUF8094"/>
</dbReference>
<evidence type="ECO:0000256" key="1">
    <source>
        <dbReference type="SAM" id="SignalP"/>
    </source>
</evidence>
<evidence type="ECO:0000313" key="5">
    <source>
        <dbReference type="Proteomes" id="UP000321723"/>
    </source>
</evidence>
<dbReference type="RefSeq" id="WP_183834757.1">
    <property type="nucleotide sequence ID" value="NZ_BJVQ01000046.1"/>
</dbReference>
<sequence length="342" mass="34908">MTARPAPRPVGAARRRRSAGAAVVLAAALGLAACATPVPEPVPDAVPAVPPPVLTVTQSSSVLDQVGEVLAAGDAALDPAGLPARVTGPALAIRTAEYVRATATGGARPPVALPTSAQTLIVPSTTDWPRTQMVVTEQPDDLQAPLLLVLEQAGPREPYRLWGWARLGPSVEMPATERPEVGSEPVAPDDDSLLLSPAEAVAQYADVLTNGDASAYAATFPADFFRTALTEARAQTAASLQEIASVAETVSPVADQVTALRTDDGGAIVVGELSTVTTATLSQGSITLSDPFDAALAGVGSVSQSLVRTWTDVVALYVPPAGGEQQVRLLAAEHARTAVTGS</sequence>
<feature type="chain" id="PRO_5038242071" description="DUF8094 domain-containing protein" evidence="1">
    <location>
        <begin position="36"/>
        <end position="342"/>
    </location>
</feature>
<evidence type="ECO:0000259" key="2">
    <source>
        <dbReference type="Pfam" id="PF26366"/>
    </source>
</evidence>
<name>A0A511FEU0_9CELL</name>
<dbReference type="EMBL" id="JACHDN010000001">
    <property type="protein sequence ID" value="MBB5471713.1"/>
    <property type="molecule type" value="Genomic_DNA"/>
</dbReference>
<accession>A0A511FEU0</accession>
<reference evidence="4 6" key="2">
    <citation type="submission" date="2020-08" db="EMBL/GenBank/DDBJ databases">
        <title>Sequencing the genomes of 1000 actinobacteria strains.</title>
        <authorList>
            <person name="Klenk H.-P."/>
        </authorList>
    </citation>
    <scope>NUCLEOTIDE SEQUENCE [LARGE SCALE GENOMIC DNA]</scope>
    <source>
        <strain evidence="4 6">DSM 9581</strain>
    </source>
</reference>
<reference evidence="3 5" key="1">
    <citation type="submission" date="2019-07" db="EMBL/GenBank/DDBJ databases">
        <title>Whole genome shotgun sequence of Cellulomonas hominis NBRC 16055.</title>
        <authorList>
            <person name="Hosoyama A."/>
            <person name="Uohara A."/>
            <person name="Ohji S."/>
            <person name="Ichikawa N."/>
        </authorList>
    </citation>
    <scope>NUCLEOTIDE SEQUENCE [LARGE SCALE GENOMIC DNA]</scope>
    <source>
        <strain evidence="3 5">NBRC 16055</strain>
    </source>
</reference>
<keyword evidence="5" id="KW-1185">Reference proteome</keyword>
<protein>
    <recommendedName>
        <fullName evidence="2">DUF8094 domain-containing protein</fullName>
    </recommendedName>
</protein>
<dbReference type="PROSITE" id="PS51257">
    <property type="entry name" value="PROKAR_LIPOPROTEIN"/>
    <property type="match status" value="1"/>
</dbReference>
<evidence type="ECO:0000313" key="6">
    <source>
        <dbReference type="Proteomes" id="UP000564629"/>
    </source>
</evidence>